<reference evidence="1 2" key="1">
    <citation type="submission" date="2005-03" db="EMBL/GenBank/DDBJ databases">
        <title>Brevibacillus brevis strain 47, complete genome.</title>
        <authorList>
            <person name="Hosoyama A."/>
            <person name="Yamada R."/>
            <person name="Hongo Y."/>
            <person name="Terui Y."/>
            <person name="Ankai A."/>
            <person name="Masuyama W."/>
            <person name="Sekiguchi M."/>
            <person name="Takeda T."/>
            <person name="Asano K."/>
            <person name="Ohji S."/>
            <person name="Ichikawa N."/>
            <person name="Narita S."/>
            <person name="Aoki N."/>
            <person name="Miura H."/>
            <person name="Matsushita S."/>
            <person name="Sekigawa T."/>
            <person name="Yamagata H."/>
            <person name="Yoshikawa H."/>
            <person name="Udaka S."/>
            <person name="Tanikawa S."/>
            <person name="Fujita N."/>
        </authorList>
    </citation>
    <scope>NUCLEOTIDE SEQUENCE [LARGE SCALE GENOMIC DNA]</scope>
    <source>
        <strain evidence="2">47 / JCM 6285 / NBRC 100599</strain>
    </source>
</reference>
<evidence type="ECO:0000313" key="1">
    <source>
        <dbReference type="EMBL" id="BAH45666.1"/>
    </source>
</evidence>
<protein>
    <submittedName>
        <fullName evidence="1">Uncharacterized protein</fullName>
    </submittedName>
</protein>
<evidence type="ECO:0000313" key="2">
    <source>
        <dbReference type="Proteomes" id="UP000001877"/>
    </source>
</evidence>
<dbReference type="KEGG" id="bbe:BBR47_46890"/>
<keyword evidence="2" id="KW-1185">Reference proteome</keyword>
<organism evidence="1 2">
    <name type="scientific">Brevibacillus brevis (strain 47 / JCM 6285 / NBRC 100599)</name>
    <dbReference type="NCBI Taxonomy" id="358681"/>
    <lineage>
        <taxon>Bacteria</taxon>
        <taxon>Bacillati</taxon>
        <taxon>Bacillota</taxon>
        <taxon>Bacilli</taxon>
        <taxon>Bacillales</taxon>
        <taxon>Paenibacillaceae</taxon>
        <taxon>Brevibacillus</taxon>
    </lineage>
</organism>
<accession>C0ZKI9</accession>
<dbReference type="Proteomes" id="UP000001877">
    <property type="component" value="Chromosome"/>
</dbReference>
<dbReference type="EMBL" id="AP008955">
    <property type="protein sequence ID" value="BAH45666.1"/>
    <property type="molecule type" value="Genomic_DNA"/>
</dbReference>
<gene>
    <name evidence="1" type="ordered locus">BBR47_46890</name>
</gene>
<name>C0ZKI9_BREBN</name>
<sequence>MPLETIGKSKRVAVMEIPDEMFSYGLESKLFGEVVKN</sequence>
<dbReference type="AlphaFoldDB" id="C0ZKI9"/>
<proteinExistence type="predicted"/>
<dbReference type="HOGENOM" id="CLU_3341003_0_0_9"/>